<keyword evidence="3 7" id="KW-0813">Transport</keyword>
<dbReference type="Pfam" id="PF00462">
    <property type="entry name" value="Glutaredoxin"/>
    <property type="match status" value="1"/>
</dbReference>
<dbReference type="InterPro" id="IPR011900">
    <property type="entry name" value="GRX_bact"/>
</dbReference>
<protein>
    <recommendedName>
        <fullName evidence="7">Glutaredoxin</fullName>
    </recommendedName>
</protein>
<evidence type="ECO:0000256" key="7">
    <source>
        <dbReference type="RuleBase" id="RU364065"/>
    </source>
</evidence>
<dbReference type="InterPro" id="IPR036249">
    <property type="entry name" value="Thioredoxin-like_sf"/>
</dbReference>
<dbReference type="EMBL" id="CP018221">
    <property type="protein sequence ID" value="API59564.1"/>
    <property type="molecule type" value="Genomic_DNA"/>
</dbReference>
<organism evidence="9 10">
    <name type="scientific">Tardibacter chloracetimidivorans</name>
    <dbReference type="NCBI Taxonomy" id="1921510"/>
    <lineage>
        <taxon>Bacteria</taxon>
        <taxon>Pseudomonadati</taxon>
        <taxon>Pseudomonadota</taxon>
        <taxon>Alphaproteobacteria</taxon>
        <taxon>Sphingomonadales</taxon>
        <taxon>Sphingomonadaceae</taxon>
        <taxon>Tardibacter</taxon>
    </lineage>
</organism>
<dbReference type="PRINTS" id="PR00160">
    <property type="entry name" value="GLUTAREDOXIN"/>
</dbReference>
<evidence type="ECO:0000256" key="2">
    <source>
        <dbReference type="ARBA" id="ARBA00007787"/>
    </source>
</evidence>
<dbReference type="OrthoDB" id="9814618at2"/>
<dbReference type="GO" id="GO:0034599">
    <property type="term" value="P:cellular response to oxidative stress"/>
    <property type="evidence" value="ECO:0007669"/>
    <property type="project" value="TreeGrafter"/>
</dbReference>
<accession>A0A1L3ZV81</accession>
<keyword evidence="7" id="KW-0963">Cytoplasm</keyword>
<evidence type="ECO:0000256" key="5">
    <source>
        <dbReference type="ARBA" id="ARBA00023157"/>
    </source>
</evidence>
<proteinExistence type="inferred from homology"/>
<evidence type="ECO:0000259" key="8">
    <source>
        <dbReference type="Pfam" id="PF00462"/>
    </source>
</evidence>
<dbReference type="GO" id="GO:0045454">
    <property type="term" value="P:cell redox homeostasis"/>
    <property type="evidence" value="ECO:0007669"/>
    <property type="project" value="InterPro"/>
</dbReference>
<sequence length="85" mass="9042">MAKVEIYTKMLCPFCTRAKKLLASKGASFEEYDITMGGPKRAEMLQRAPGSATVPQVFINDRHIGGSDELAALDASGGLDPLLAA</sequence>
<evidence type="ECO:0000256" key="6">
    <source>
        <dbReference type="ARBA" id="ARBA00023284"/>
    </source>
</evidence>
<dbReference type="Gene3D" id="3.40.30.10">
    <property type="entry name" value="Glutaredoxin"/>
    <property type="match status" value="1"/>
</dbReference>
<dbReference type="InterPro" id="IPR014025">
    <property type="entry name" value="Glutaredoxin_subgr"/>
</dbReference>
<dbReference type="GO" id="GO:0015038">
    <property type="term" value="F:glutathione disulfide oxidoreductase activity"/>
    <property type="evidence" value="ECO:0007669"/>
    <property type="project" value="UniProtKB-UniRule"/>
</dbReference>
<dbReference type="SUPFAM" id="SSF52833">
    <property type="entry name" value="Thioredoxin-like"/>
    <property type="match status" value="1"/>
</dbReference>
<dbReference type="InterPro" id="IPR011767">
    <property type="entry name" value="GLR_AS"/>
</dbReference>
<dbReference type="STRING" id="1921510.BSL82_09755"/>
<dbReference type="PROSITE" id="PS51354">
    <property type="entry name" value="GLUTAREDOXIN_2"/>
    <property type="match status" value="1"/>
</dbReference>
<dbReference type="GO" id="GO:0005737">
    <property type="term" value="C:cytoplasm"/>
    <property type="evidence" value="ECO:0007669"/>
    <property type="project" value="TreeGrafter"/>
</dbReference>
<evidence type="ECO:0000256" key="1">
    <source>
        <dbReference type="ARBA" id="ARBA00002549"/>
    </source>
</evidence>
<keyword evidence="10" id="KW-1185">Reference proteome</keyword>
<evidence type="ECO:0000313" key="9">
    <source>
        <dbReference type="EMBL" id="API59564.1"/>
    </source>
</evidence>
<dbReference type="Proteomes" id="UP000182063">
    <property type="component" value="Chromosome"/>
</dbReference>
<dbReference type="CDD" id="cd03418">
    <property type="entry name" value="GRX_GRXb_1_3_like"/>
    <property type="match status" value="1"/>
</dbReference>
<evidence type="ECO:0000313" key="10">
    <source>
        <dbReference type="Proteomes" id="UP000182063"/>
    </source>
</evidence>
<gene>
    <name evidence="9" type="ORF">BSL82_09755</name>
</gene>
<keyword evidence="5" id="KW-1015">Disulfide bond</keyword>
<dbReference type="PANTHER" id="PTHR45694:SF18">
    <property type="entry name" value="GLUTAREDOXIN-1-RELATED"/>
    <property type="match status" value="1"/>
</dbReference>
<feature type="domain" description="Glutaredoxin" evidence="8">
    <location>
        <begin position="4"/>
        <end position="64"/>
    </location>
</feature>
<dbReference type="NCBIfam" id="TIGR02181">
    <property type="entry name" value="GRX_bact"/>
    <property type="match status" value="1"/>
</dbReference>
<comment type="similarity">
    <text evidence="2 7">Belongs to the glutaredoxin family.</text>
</comment>
<dbReference type="RefSeq" id="WP_072597207.1">
    <property type="nucleotide sequence ID" value="NZ_CP018221.1"/>
</dbReference>
<dbReference type="InterPro" id="IPR002109">
    <property type="entry name" value="Glutaredoxin"/>
</dbReference>
<dbReference type="KEGG" id="sphj:BSL82_09755"/>
<name>A0A1L3ZV81_9SPHN</name>
<comment type="function">
    <text evidence="1 7">Has a glutathione-disulfide oxidoreductase activity in the presence of NADPH and glutathione reductase. Reduces low molecular weight disulfides and proteins.</text>
</comment>
<dbReference type="PROSITE" id="PS00195">
    <property type="entry name" value="GLUTAREDOXIN_1"/>
    <property type="match status" value="1"/>
</dbReference>
<dbReference type="PANTHER" id="PTHR45694">
    <property type="entry name" value="GLUTAREDOXIN 2"/>
    <property type="match status" value="1"/>
</dbReference>
<evidence type="ECO:0000256" key="3">
    <source>
        <dbReference type="ARBA" id="ARBA00022448"/>
    </source>
</evidence>
<keyword evidence="4 7" id="KW-0249">Electron transport</keyword>
<keyword evidence="6 7" id="KW-0676">Redox-active center</keyword>
<reference evidence="10" key="1">
    <citation type="submission" date="2016-11" db="EMBL/GenBank/DDBJ databases">
        <title>Complete Genome Sequence of alachlor-degrading Sphingomonas sp. strain JJ-A5.</title>
        <authorList>
            <person name="Lee H."/>
            <person name="Ka J.-O."/>
        </authorList>
    </citation>
    <scope>NUCLEOTIDE SEQUENCE [LARGE SCALE GENOMIC DNA]</scope>
    <source>
        <strain evidence="10">JJ-A5</strain>
    </source>
</reference>
<dbReference type="AlphaFoldDB" id="A0A1L3ZV81"/>
<evidence type="ECO:0000256" key="4">
    <source>
        <dbReference type="ARBA" id="ARBA00022982"/>
    </source>
</evidence>